<proteinExistence type="predicted"/>
<reference evidence="1" key="1">
    <citation type="submission" date="2020-09" db="EMBL/GenBank/DDBJ databases">
        <title>Genome-Enabled Discovery of Anthraquinone Biosynthesis in Senna tora.</title>
        <authorList>
            <person name="Kang S.-H."/>
            <person name="Pandey R.P."/>
            <person name="Lee C.-M."/>
            <person name="Sim J.-S."/>
            <person name="Jeong J.-T."/>
            <person name="Choi B.-S."/>
            <person name="Jung M."/>
            <person name="Ginzburg D."/>
            <person name="Zhao K."/>
            <person name="Won S.Y."/>
            <person name="Oh T.-J."/>
            <person name="Yu Y."/>
            <person name="Kim N.-H."/>
            <person name="Lee O.R."/>
            <person name="Lee T.-H."/>
            <person name="Bashyal P."/>
            <person name="Kim T.-S."/>
            <person name="Lee W.-H."/>
            <person name="Kawkins C."/>
            <person name="Kim C.-K."/>
            <person name="Kim J.S."/>
            <person name="Ahn B.O."/>
            <person name="Rhee S.Y."/>
            <person name="Sohng J.K."/>
        </authorList>
    </citation>
    <scope>NUCLEOTIDE SEQUENCE</scope>
    <source>
        <tissue evidence="1">Leaf</tissue>
    </source>
</reference>
<dbReference type="EMBL" id="JAAIUW010000005">
    <property type="protein sequence ID" value="KAF7831510.1"/>
    <property type="molecule type" value="Genomic_DNA"/>
</dbReference>
<dbReference type="AlphaFoldDB" id="A0A834TZM5"/>
<comment type="caution">
    <text evidence="1">The sequence shown here is derived from an EMBL/GenBank/DDBJ whole genome shotgun (WGS) entry which is preliminary data.</text>
</comment>
<sequence length="129" mass="14636">MTLQHVNFVRASRPCHHYAPRVARVERPFGGILISFRTRSLCMLGCDGILIQWSLHGSPSEGGHYFLGVLSHLVDVFAFTKVQMTRGPLRRVSHILRLVVEMKRMRPGDSNDMTIVYCGIRGSNDTIRE</sequence>
<name>A0A834TZM5_9FABA</name>
<evidence type="ECO:0000313" key="2">
    <source>
        <dbReference type="Proteomes" id="UP000634136"/>
    </source>
</evidence>
<protein>
    <submittedName>
        <fullName evidence="1">Uncharacterized protein</fullName>
    </submittedName>
</protein>
<organism evidence="1 2">
    <name type="scientific">Senna tora</name>
    <dbReference type="NCBI Taxonomy" id="362788"/>
    <lineage>
        <taxon>Eukaryota</taxon>
        <taxon>Viridiplantae</taxon>
        <taxon>Streptophyta</taxon>
        <taxon>Embryophyta</taxon>
        <taxon>Tracheophyta</taxon>
        <taxon>Spermatophyta</taxon>
        <taxon>Magnoliopsida</taxon>
        <taxon>eudicotyledons</taxon>
        <taxon>Gunneridae</taxon>
        <taxon>Pentapetalae</taxon>
        <taxon>rosids</taxon>
        <taxon>fabids</taxon>
        <taxon>Fabales</taxon>
        <taxon>Fabaceae</taxon>
        <taxon>Caesalpinioideae</taxon>
        <taxon>Cassia clade</taxon>
        <taxon>Senna</taxon>
    </lineage>
</organism>
<accession>A0A834TZM5</accession>
<evidence type="ECO:0000313" key="1">
    <source>
        <dbReference type="EMBL" id="KAF7831510.1"/>
    </source>
</evidence>
<dbReference type="Proteomes" id="UP000634136">
    <property type="component" value="Unassembled WGS sequence"/>
</dbReference>
<keyword evidence="2" id="KW-1185">Reference proteome</keyword>
<gene>
    <name evidence="1" type="ORF">G2W53_013843</name>
</gene>